<accession>A0A485KAE8</accession>
<dbReference type="Gene3D" id="3.90.740.10">
    <property type="entry name" value="Valyl/Leucyl/Isoleucyl-tRNA synthetase, editing domain"/>
    <property type="match status" value="1"/>
</dbReference>
<dbReference type="NCBIfam" id="TIGR00392">
    <property type="entry name" value="ileS"/>
    <property type="match status" value="1"/>
</dbReference>
<dbReference type="GO" id="GO:0005739">
    <property type="term" value="C:mitochondrion"/>
    <property type="evidence" value="ECO:0007669"/>
    <property type="project" value="TreeGrafter"/>
</dbReference>
<dbReference type="CDD" id="cd07960">
    <property type="entry name" value="Anticodon_Ia_Ile_BEm"/>
    <property type="match status" value="1"/>
</dbReference>
<dbReference type="InterPro" id="IPR009008">
    <property type="entry name" value="Val/Leu/Ile-tRNA-synth_edit"/>
</dbReference>
<reference evidence="10" key="2">
    <citation type="submission" date="2019-06" db="EMBL/GenBank/DDBJ databases">
        <title>Genomics analysis of Aphanomyces spp. identifies a new class of oomycete effector associated with host adaptation.</title>
        <authorList>
            <person name="Gaulin E."/>
        </authorList>
    </citation>
    <scope>NUCLEOTIDE SEQUENCE</scope>
    <source>
        <strain evidence="10">CBS 578.67</strain>
    </source>
</reference>
<dbReference type="Pfam" id="PF00133">
    <property type="entry name" value="tRNA-synt_1"/>
    <property type="match status" value="1"/>
</dbReference>
<dbReference type="EC" id="6.1.1.5" evidence="1"/>
<keyword evidence="3" id="KW-0547">Nucleotide-binding</keyword>
<keyword evidence="2" id="KW-0436">Ligase</keyword>
<name>A0A485KAE8_9STRA</name>
<dbReference type="AlphaFoldDB" id="A0A485KAE8"/>
<dbReference type="InterPro" id="IPR023585">
    <property type="entry name" value="Ile-tRNA-ligase_type1"/>
</dbReference>
<dbReference type="EMBL" id="VJMH01000339">
    <property type="protein sequence ID" value="KAF0716908.1"/>
    <property type="molecule type" value="Genomic_DNA"/>
</dbReference>
<dbReference type="OrthoDB" id="10264412at2759"/>
<dbReference type="GO" id="GO:0006428">
    <property type="term" value="P:isoleucyl-tRNA aminoacylation"/>
    <property type="evidence" value="ECO:0007669"/>
    <property type="project" value="InterPro"/>
</dbReference>
<feature type="domain" description="Methionyl/Valyl/Leucyl/Isoleucyl-tRNA synthetase anticodon-binding" evidence="9">
    <location>
        <begin position="713"/>
        <end position="874"/>
    </location>
</feature>
<dbReference type="InterPro" id="IPR050081">
    <property type="entry name" value="Ile-tRNA_ligase"/>
</dbReference>
<evidence type="ECO:0000256" key="7">
    <source>
        <dbReference type="ARBA" id="ARBA00032665"/>
    </source>
</evidence>
<dbReference type="SUPFAM" id="SSF47323">
    <property type="entry name" value="Anticodon-binding domain of a subclass of class I aminoacyl-tRNA synthetases"/>
    <property type="match status" value="1"/>
</dbReference>
<feature type="domain" description="Aminoacyl-tRNA synthetase class Ia" evidence="8">
    <location>
        <begin position="47"/>
        <end position="666"/>
    </location>
</feature>
<evidence type="ECO:0000313" key="10">
    <source>
        <dbReference type="EMBL" id="KAF0716908.1"/>
    </source>
</evidence>
<dbReference type="SUPFAM" id="SSF52374">
    <property type="entry name" value="Nucleotidylyl transferase"/>
    <property type="match status" value="1"/>
</dbReference>
<dbReference type="GO" id="GO:0032543">
    <property type="term" value="P:mitochondrial translation"/>
    <property type="evidence" value="ECO:0007669"/>
    <property type="project" value="TreeGrafter"/>
</dbReference>
<dbReference type="EMBL" id="CAADRA010000339">
    <property type="protein sequence ID" value="VFT79788.1"/>
    <property type="molecule type" value="Genomic_DNA"/>
</dbReference>
<dbReference type="Pfam" id="PF08264">
    <property type="entry name" value="Anticodon_1"/>
    <property type="match status" value="1"/>
</dbReference>
<dbReference type="Proteomes" id="UP000332933">
    <property type="component" value="Unassembled WGS sequence"/>
</dbReference>
<dbReference type="Gene3D" id="3.40.50.620">
    <property type="entry name" value="HUPs"/>
    <property type="match status" value="2"/>
</dbReference>
<keyword evidence="5" id="KW-0648">Protein biosynthesis</keyword>
<dbReference type="InterPro" id="IPR009080">
    <property type="entry name" value="tRNAsynth_Ia_anticodon-bd"/>
</dbReference>
<keyword evidence="6" id="KW-0030">Aminoacyl-tRNA synthetase</keyword>
<dbReference type="InterPro" id="IPR033708">
    <property type="entry name" value="Anticodon_Ile_BEm"/>
</dbReference>
<evidence type="ECO:0000313" key="11">
    <source>
        <dbReference type="EMBL" id="VFT79788.1"/>
    </source>
</evidence>
<dbReference type="Gene3D" id="1.10.730.20">
    <property type="match status" value="1"/>
</dbReference>
<organism evidence="11 12">
    <name type="scientific">Aphanomyces stellatus</name>
    <dbReference type="NCBI Taxonomy" id="120398"/>
    <lineage>
        <taxon>Eukaryota</taxon>
        <taxon>Sar</taxon>
        <taxon>Stramenopiles</taxon>
        <taxon>Oomycota</taxon>
        <taxon>Saprolegniomycetes</taxon>
        <taxon>Saprolegniales</taxon>
        <taxon>Verrucalvaceae</taxon>
        <taxon>Aphanomyces</taxon>
    </lineage>
</organism>
<reference evidence="11 12" key="1">
    <citation type="submission" date="2019-03" db="EMBL/GenBank/DDBJ databases">
        <authorList>
            <person name="Gaulin E."/>
            <person name="Dumas B."/>
        </authorList>
    </citation>
    <scope>NUCLEOTIDE SEQUENCE [LARGE SCALE GENOMIC DNA]</scope>
    <source>
        <strain evidence="11">CBS 568.67</strain>
    </source>
</reference>
<dbReference type="GO" id="GO:0005524">
    <property type="term" value="F:ATP binding"/>
    <property type="evidence" value="ECO:0007669"/>
    <property type="project" value="UniProtKB-KW"/>
</dbReference>
<dbReference type="InterPro" id="IPR002301">
    <property type="entry name" value="Ile-tRNA-ligase"/>
</dbReference>
<dbReference type="InterPro" id="IPR014729">
    <property type="entry name" value="Rossmann-like_a/b/a_fold"/>
</dbReference>
<evidence type="ECO:0000259" key="9">
    <source>
        <dbReference type="Pfam" id="PF08264"/>
    </source>
</evidence>
<dbReference type="InterPro" id="IPR013155">
    <property type="entry name" value="M/V/L/I-tRNA-synth_anticd-bd"/>
</dbReference>
<evidence type="ECO:0000256" key="1">
    <source>
        <dbReference type="ARBA" id="ARBA00013165"/>
    </source>
</evidence>
<evidence type="ECO:0000256" key="5">
    <source>
        <dbReference type="ARBA" id="ARBA00022917"/>
    </source>
</evidence>
<evidence type="ECO:0000256" key="6">
    <source>
        <dbReference type="ARBA" id="ARBA00023146"/>
    </source>
</evidence>
<gene>
    <name evidence="11" type="primary">Aste57867_2592</name>
    <name evidence="10" type="ORF">As57867_002585</name>
    <name evidence="11" type="ORF">ASTE57867_2592</name>
</gene>
<protein>
    <recommendedName>
        <fullName evidence="1">isoleucine--tRNA ligase</fullName>
        <ecNumber evidence="1">6.1.1.5</ecNumber>
    </recommendedName>
    <alternativeName>
        <fullName evidence="7">Isoleucyl-tRNA synthetase</fullName>
    </alternativeName>
</protein>
<dbReference type="HAMAP" id="MF_02002">
    <property type="entry name" value="Ile_tRNA_synth_type1"/>
    <property type="match status" value="1"/>
</dbReference>
<dbReference type="GO" id="GO:0004822">
    <property type="term" value="F:isoleucine-tRNA ligase activity"/>
    <property type="evidence" value="ECO:0007669"/>
    <property type="project" value="UniProtKB-EC"/>
</dbReference>
<dbReference type="Gene3D" id="1.10.10.830">
    <property type="entry name" value="Ile-tRNA synthetase CP2 domain-like"/>
    <property type="match status" value="1"/>
</dbReference>
<dbReference type="SUPFAM" id="SSF50677">
    <property type="entry name" value="ValRS/IleRS/LeuRS editing domain"/>
    <property type="match status" value="1"/>
</dbReference>
<evidence type="ECO:0000259" key="8">
    <source>
        <dbReference type="Pfam" id="PF00133"/>
    </source>
</evidence>
<evidence type="ECO:0000256" key="2">
    <source>
        <dbReference type="ARBA" id="ARBA00022598"/>
    </source>
</evidence>
<sequence>MAKQPAKQAALAVGDAVRKSLNLPKTDFPMRANATVREPQLHARTVTELYAQQTAERKGAAPTFLLHDGPPFANGSLHTGHFLNRVLKDIINRHKLQRGYHIHYIPGWDCHGLPIEIKALEKLKQPRDKLNPIDIRKHSRALALDAVAGQQKDLERWGVLADWSGADGTKYLTMDPAYEVKQYDIFKQMVQDGLIVQGYKPVYWSPSSGTALAESELEYQDDHVSSSAYIRFPIKKAPAALAAFGEALSAVIWTTTPWTIPANRGLAVRSDLEYAVVLVAPGTYDLVALALVDAYSQNVLQNSAGDVQVVATVWGKDLVGGVFAHPLTGHDSIVLLGDHVTTDAGTGVVHTAPAHGQEDYFAWMAHHAAHGSDNAITCLVDEKGCYTADAGASLAGLFVQTDGNAKVLDSLQATHHLVSVSDYTHRFPYDWRTKKPILLRATKQWFAKLDSLHALGHDILDSVHMHPKASRRRLDATLSSRSEWCISRQRAWGVPIPVFYDKTTGEPLLNEATISHVQRVMLANGGSDAWWSEPIESLLAPAYDPAQYVKGTDTLDVWFDSGSSWYAVLPEDQRVADLYLEGSDQHRGWFQSSLLTSLAMQKKAPYKQVVTHGFILDERGQKMSKSLGNVLVPRDIIDGQPKKKIPAYGVDTLRYWVASTDYTSQVGIGPSTMVKISDHVRKVRNTARFLLANLNDFDPRVDMVPYDQMPSLDQYMLHLLHDLQRQVTDGYDSLAFNKVQQALAHFIATDLSAFYMEACKDRLYCEATADPFRRSAQTVLEHALETINKAIAPVICHTAEDIRLHRLAQYTRTLVDDVPGSVFMDGWLHAPETWRNESVAATWDVLRSLRLQVNRTVEGLRDQGAIKATMECHIDIHADEALMGYLTQVDTRILEDMLLCSGVSLHPLVTDKQGERMIVADKYPVAITVRPAAGHKCPRCWKFDIQVNEAQETLCARCAMAVGCDSVHALVAQEGN</sequence>
<proteinExistence type="inferred from homology"/>
<dbReference type="PRINTS" id="PR00984">
    <property type="entry name" value="TRNASYNTHILE"/>
</dbReference>
<dbReference type="GO" id="GO:0002161">
    <property type="term" value="F:aminoacyl-tRNA deacylase activity"/>
    <property type="evidence" value="ECO:0007669"/>
    <property type="project" value="InterPro"/>
</dbReference>
<evidence type="ECO:0000256" key="3">
    <source>
        <dbReference type="ARBA" id="ARBA00022741"/>
    </source>
</evidence>
<dbReference type="PANTHER" id="PTHR42765:SF1">
    <property type="entry name" value="ISOLEUCINE--TRNA LIGASE, MITOCHONDRIAL"/>
    <property type="match status" value="1"/>
</dbReference>
<evidence type="ECO:0000313" key="12">
    <source>
        <dbReference type="Proteomes" id="UP000332933"/>
    </source>
</evidence>
<dbReference type="InterPro" id="IPR002300">
    <property type="entry name" value="aa-tRNA-synth_Ia"/>
</dbReference>
<keyword evidence="12" id="KW-1185">Reference proteome</keyword>
<evidence type="ECO:0000256" key="4">
    <source>
        <dbReference type="ARBA" id="ARBA00022840"/>
    </source>
</evidence>
<dbReference type="GO" id="GO:0000049">
    <property type="term" value="F:tRNA binding"/>
    <property type="evidence" value="ECO:0007669"/>
    <property type="project" value="InterPro"/>
</dbReference>
<dbReference type="PANTHER" id="PTHR42765">
    <property type="entry name" value="SOLEUCYL-TRNA SYNTHETASE"/>
    <property type="match status" value="1"/>
</dbReference>
<keyword evidence="4" id="KW-0067">ATP-binding</keyword>